<evidence type="ECO:0000259" key="15">
    <source>
        <dbReference type="SMART" id="SM00382"/>
    </source>
</evidence>
<evidence type="ECO:0000256" key="7">
    <source>
        <dbReference type="ARBA" id="ARBA00022989"/>
    </source>
</evidence>
<feature type="transmembrane region" description="Helical" evidence="14">
    <location>
        <begin position="1099"/>
        <end position="1118"/>
    </location>
</feature>
<evidence type="ECO:0000256" key="12">
    <source>
        <dbReference type="ARBA" id="ARBA00043975"/>
    </source>
</evidence>
<dbReference type="SUPFAM" id="SSF52540">
    <property type="entry name" value="P-loop containing nucleoside triphosphate hydrolases"/>
    <property type="match status" value="1"/>
</dbReference>
<dbReference type="Gene3D" id="3.40.50.300">
    <property type="entry name" value="P-loop containing nucleotide triphosphate hydrolases"/>
    <property type="match status" value="1"/>
</dbReference>
<dbReference type="PANTHER" id="PTHR46765:SF1">
    <property type="entry name" value="P-LOOP CONTAINING NUCLEOSIDE TRIPHOSPHATE HYDROLASES SUPERFAMILY PROTEIN"/>
    <property type="match status" value="1"/>
</dbReference>
<accession>A0A9P5VEP0</accession>
<sequence>MDSDDEMEDNIIARDEDDLLNVPMGSQSLEMNFDQDFRAAPITSSRPARADTNNTTNNQDDRIHTNPIPFVSNTSTQGQSKTSTSAPKDDDLFGDDFFAQFGADGELEFEENQNKKPLFSRRIPLLEASEESPDGPDNDDLGLEKLSISQTHRTKSGAPPATETTRSSHTASSSTTITSTIPLRLSSFGRPSTAGQGTPKSHVHSQHEEELYEMSARHQDAMLNDMIREDEMLRDEEAGLQEILDAQFHEQEMRLTQLQTSDTNKRKISGAAPTTFADTCDTSQTLAEYDRFLEESALINNSALENAVEASKRSRLQRPGPSGKPGMSTKSKVPEVKKYDYTLPPATGSFIKAKSCSGTTFYLAKKVRTDQSKNSFMQQLLANEKGASLLSVPIHRMMDELELEIRNQKLQHLIEDDALDLDEDPTSGSNERLWVDKYRPKNYTDLMGDERVNREVLSWIKEWDQCVFGRKFNKFTPEYKKQQFKEFRKPDALGRPDRKVLLLTGPPGLGKTTMAHVIARQAGYNVIEVNASDDRTGASIKGKIEAALEIQSILGSDKPNMLIIDEIDGVSSSGGEQSFIKLLVDIATVEVASKEEKTKASGGNRKNKKFTKKPLMRPIICICNDQYAPVLRPLRTIAQIYQFKKPSVRTVVNRLQQICEIEQVPSDTRAFGVLYEMTEGDMRSCLNTLQFIKNKSRASSKLASTQPSSHGIGTDSGGSGGGLTVETLTKSTIGRKDQNKSLFSVWEEIFQATYARKTRSALKVMEEGREGLVKDDNNTYVSRMVSIIQTNGDYDKLMQGCFENYPSMIFHDVAMNKVVENTEWLAFYDQLNFKVSSNFEYEVGGYMAYALANYHRFFAGSVRQKIEYPRKDYESFVAHKANESILQGMALNLPAKIQRHFRKSNFATELLSPFLRILSPFLRPVNKQLIKPDEREILKRLVDIMIHFQLTFVQEKTEDGQFLYRLEPSIEKLADFSTIGLKNVLTNRYAVRQLIAQEIEMELVRRAEAAKEAKVGAFFGKAGQDASMEIGASASLATAADTEIVMKEATDFFGRAIVVQDKSASGGASLSLDVDRPKKKTRIWYKFNEGFSNAVKAKAVSQVLVVVLCGIILSRAGYLSHSAQKAISHVNLYFMTPCLLFTKIASTITWTQFIAFWPIPVFFLFFSLCSWSIAKYGSRFLRFNKDEEKFVIASVLFSNTNSLPMALVQSLALSAAGARLLRDEFDTQEQAAARGISYILFYAIFGNLVRWSYGFSLLVPKDPDPSPASSIESPTVYREPSLRNVLINVNADEPSGSETTHHFIASASSSPRTLHGDDDHNHQEYMSDGDNDTDDQDPRTRRNSAASIFRSSKKAKQHRSTNLQPISPVQSPRGFSARFTPRRKRAKGSTRRMLKQKATTAIERIRQVLTPPLFTALLALVIGLVPTLHQLVMGADSKVYAYVIRPIEGCGAAAIPLILLCLGAQVVHLASTNAAPTVDPSRPVPQRRRSTNVASVFPHAHDNNDSSSSDDDEHEDSGWLRISNHGSRKSQPQDRSRVSLFHASSSATLYQDNIDQASDDELPPPATTAAPGPLPIPSVDNGLAESGLYLMGHRYKKVTPVAFTLFARMLLVPLICLPAILFHPSTMSPILTMDPTFTLTLMLLAAAPTAINMTQLCQIKGFFETEMAQVLFWSYCVLGIPCVLGWSLVGLWAAAR</sequence>
<dbReference type="SMART" id="SM00382">
    <property type="entry name" value="AAA"/>
    <property type="match status" value="1"/>
</dbReference>
<dbReference type="GO" id="GO:0016887">
    <property type="term" value="F:ATP hydrolysis activity"/>
    <property type="evidence" value="ECO:0007669"/>
    <property type="project" value="InterPro"/>
</dbReference>
<proteinExistence type="inferred from homology"/>
<reference evidence="16" key="1">
    <citation type="journal article" date="2020" name="Fungal Divers.">
        <title>Resolving the Mortierellaceae phylogeny through synthesis of multi-gene phylogenetics and phylogenomics.</title>
        <authorList>
            <person name="Vandepol N."/>
            <person name="Liber J."/>
            <person name="Desiro A."/>
            <person name="Na H."/>
            <person name="Kennedy M."/>
            <person name="Barry K."/>
            <person name="Grigoriev I.V."/>
            <person name="Miller A.N."/>
            <person name="O'Donnell K."/>
            <person name="Stajich J.E."/>
            <person name="Bonito G."/>
        </authorList>
    </citation>
    <scope>NUCLEOTIDE SEQUENCE</scope>
    <source>
        <strain evidence="16">NRRL 6426</strain>
    </source>
</reference>
<dbReference type="OrthoDB" id="2195431at2759"/>
<keyword evidence="8" id="KW-0238">DNA-binding</keyword>
<dbReference type="GO" id="GO:0055085">
    <property type="term" value="P:transmembrane transport"/>
    <property type="evidence" value="ECO:0007669"/>
    <property type="project" value="InterPro"/>
</dbReference>
<dbReference type="Pfam" id="PF03547">
    <property type="entry name" value="Mem_trans"/>
    <property type="match status" value="2"/>
</dbReference>
<dbReference type="InterPro" id="IPR047854">
    <property type="entry name" value="RFC_lid"/>
</dbReference>
<comment type="caution">
    <text evidence="16">The sequence shown here is derived from an EMBL/GenBank/DDBJ whole genome shotgun (WGS) entry which is preliminary data.</text>
</comment>
<keyword evidence="10" id="KW-0539">Nucleus</keyword>
<feature type="compositionally biased region" description="Basic and acidic residues" evidence="13">
    <location>
        <begin position="1314"/>
        <end position="1325"/>
    </location>
</feature>
<keyword evidence="17" id="KW-1185">Reference proteome</keyword>
<feature type="compositionally biased region" description="Low complexity" evidence="13">
    <location>
        <begin position="72"/>
        <end position="85"/>
    </location>
</feature>
<feature type="transmembrane region" description="Helical" evidence="14">
    <location>
        <begin position="1672"/>
        <end position="1695"/>
    </location>
</feature>
<keyword evidence="7 14" id="KW-1133">Transmembrane helix</keyword>
<feature type="compositionally biased region" description="Polar residues" evidence="13">
    <location>
        <begin position="1360"/>
        <end position="1370"/>
    </location>
</feature>
<dbReference type="GO" id="GO:0005524">
    <property type="term" value="F:ATP binding"/>
    <property type="evidence" value="ECO:0007669"/>
    <property type="project" value="UniProtKB-KW"/>
</dbReference>
<dbReference type="CDD" id="cd18140">
    <property type="entry name" value="HLD_clamp_RFC"/>
    <property type="match status" value="1"/>
</dbReference>
<feature type="compositionally biased region" description="Polar residues" evidence="13">
    <location>
        <begin position="189"/>
        <end position="199"/>
    </location>
</feature>
<dbReference type="EMBL" id="JAAAUQ010000039">
    <property type="protein sequence ID" value="KAF9156043.1"/>
    <property type="molecule type" value="Genomic_DNA"/>
</dbReference>
<dbReference type="GO" id="GO:0006260">
    <property type="term" value="P:DNA replication"/>
    <property type="evidence" value="ECO:0007669"/>
    <property type="project" value="UniProtKB-KW"/>
</dbReference>
<keyword evidence="11" id="KW-0131">Cell cycle</keyword>
<dbReference type="GO" id="GO:0016020">
    <property type="term" value="C:membrane"/>
    <property type="evidence" value="ECO:0007669"/>
    <property type="project" value="UniProtKB-SubCell"/>
</dbReference>
<dbReference type="GO" id="GO:0003677">
    <property type="term" value="F:DNA binding"/>
    <property type="evidence" value="ECO:0007669"/>
    <property type="project" value="UniProtKB-KW"/>
</dbReference>
<evidence type="ECO:0000256" key="13">
    <source>
        <dbReference type="SAM" id="MobiDB-lite"/>
    </source>
</evidence>
<feature type="compositionally biased region" description="Basic residues" evidence="13">
    <location>
        <begin position="1380"/>
        <end position="1389"/>
    </location>
</feature>
<dbReference type="InterPro" id="IPR053016">
    <property type="entry name" value="CTF18-RFC_complex"/>
</dbReference>
<evidence type="ECO:0000256" key="4">
    <source>
        <dbReference type="ARBA" id="ARBA00022705"/>
    </source>
</evidence>
<feature type="transmembrane region" description="Helical" evidence="14">
    <location>
        <begin position="1601"/>
        <end position="1623"/>
    </location>
</feature>
<keyword evidence="3 14" id="KW-0812">Transmembrane</keyword>
<feature type="region of interest" description="Disordered" evidence="13">
    <location>
        <begin position="700"/>
        <end position="721"/>
    </location>
</feature>
<evidence type="ECO:0000256" key="5">
    <source>
        <dbReference type="ARBA" id="ARBA00022741"/>
    </source>
</evidence>
<organism evidence="16 17">
    <name type="scientific">Linnemannia schmuckeri</name>
    <dbReference type="NCBI Taxonomy" id="64567"/>
    <lineage>
        <taxon>Eukaryota</taxon>
        <taxon>Fungi</taxon>
        <taxon>Fungi incertae sedis</taxon>
        <taxon>Mucoromycota</taxon>
        <taxon>Mortierellomycotina</taxon>
        <taxon>Mortierellomycetes</taxon>
        <taxon>Mortierellales</taxon>
        <taxon>Mortierellaceae</taxon>
        <taxon>Linnemannia</taxon>
    </lineage>
</organism>
<feature type="region of interest" description="Disordered" evidence="13">
    <location>
        <begin position="309"/>
        <end position="333"/>
    </location>
</feature>
<dbReference type="InterPro" id="IPR003593">
    <property type="entry name" value="AAA+_ATPase"/>
</dbReference>
<keyword evidence="9 14" id="KW-0472">Membrane</keyword>
<evidence type="ECO:0000256" key="6">
    <source>
        <dbReference type="ARBA" id="ARBA00022840"/>
    </source>
</evidence>
<feature type="region of interest" description="Disordered" evidence="13">
    <location>
        <begin position="1475"/>
        <end position="1538"/>
    </location>
</feature>
<feature type="compositionally biased region" description="Low complexity" evidence="13">
    <location>
        <begin position="161"/>
        <end position="187"/>
    </location>
</feature>
<keyword evidence="4" id="KW-0235">DNA replication</keyword>
<feature type="region of interest" description="Disordered" evidence="13">
    <location>
        <begin position="34"/>
        <end position="207"/>
    </location>
</feature>
<evidence type="ECO:0000256" key="3">
    <source>
        <dbReference type="ARBA" id="ARBA00022692"/>
    </source>
</evidence>
<evidence type="ECO:0000256" key="14">
    <source>
        <dbReference type="SAM" id="Phobius"/>
    </source>
</evidence>
<feature type="region of interest" description="Disordered" evidence="13">
    <location>
        <begin position="1556"/>
        <end position="1577"/>
    </location>
</feature>
<comment type="similarity">
    <text evidence="12">Belongs to the activator 1 small subunits family. CTF18 subfamily.</text>
</comment>
<name>A0A9P5VEP0_9FUNG</name>
<feature type="region of interest" description="Disordered" evidence="13">
    <location>
        <begin position="1307"/>
        <end position="1389"/>
    </location>
</feature>
<comment type="subcellular location">
    <subcellularLocation>
        <location evidence="2">Membrane</location>
        <topology evidence="2">Multi-pass membrane protein</topology>
    </subcellularLocation>
    <subcellularLocation>
        <location evidence="1">Nucleus</location>
    </subcellularLocation>
</comment>
<dbReference type="CDD" id="cd00009">
    <property type="entry name" value="AAA"/>
    <property type="match status" value="1"/>
</dbReference>
<dbReference type="Proteomes" id="UP000748756">
    <property type="component" value="Unassembled WGS sequence"/>
</dbReference>
<feature type="transmembrane region" description="Helical" evidence="14">
    <location>
        <begin position="1156"/>
        <end position="1178"/>
    </location>
</feature>
<feature type="transmembrane region" description="Helical" evidence="14">
    <location>
        <begin position="1439"/>
        <end position="1462"/>
    </location>
</feature>
<feature type="compositionally biased region" description="Acidic residues" evidence="13">
    <location>
        <begin position="128"/>
        <end position="141"/>
    </location>
</feature>
<protein>
    <recommendedName>
        <fullName evidence="15">AAA+ ATPase domain-containing protein</fullName>
    </recommendedName>
</protein>
<dbReference type="GO" id="GO:0005634">
    <property type="term" value="C:nucleus"/>
    <property type="evidence" value="ECO:0007669"/>
    <property type="project" value="UniProtKB-SubCell"/>
</dbReference>
<feature type="compositionally biased region" description="Low complexity" evidence="13">
    <location>
        <begin position="95"/>
        <end position="104"/>
    </location>
</feature>
<feature type="transmembrane region" description="Helical" evidence="14">
    <location>
        <begin position="1635"/>
        <end position="1651"/>
    </location>
</feature>
<evidence type="ECO:0000256" key="9">
    <source>
        <dbReference type="ARBA" id="ARBA00023136"/>
    </source>
</evidence>
<evidence type="ECO:0000256" key="10">
    <source>
        <dbReference type="ARBA" id="ARBA00023242"/>
    </source>
</evidence>
<evidence type="ECO:0000256" key="11">
    <source>
        <dbReference type="ARBA" id="ARBA00023306"/>
    </source>
</evidence>
<evidence type="ECO:0000256" key="1">
    <source>
        <dbReference type="ARBA" id="ARBA00004123"/>
    </source>
</evidence>
<dbReference type="Gene3D" id="1.10.8.60">
    <property type="match status" value="1"/>
</dbReference>
<keyword evidence="5" id="KW-0547">Nucleotide-binding</keyword>
<dbReference type="InterPro" id="IPR027417">
    <property type="entry name" value="P-loop_NTPase"/>
</dbReference>
<evidence type="ECO:0000256" key="8">
    <source>
        <dbReference type="ARBA" id="ARBA00023125"/>
    </source>
</evidence>
<dbReference type="Pfam" id="PF00004">
    <property type="entry name" value="AAA"/>
    <property type="match status" value="1"/>
</dbReference>
<dbReference type="InterPro" id="IPR003959">
    <property type="entry name" value="ATPase_AAA_core"/>
</dbReference>
<evidence type="ECO:0000256" key="2">
    <source>
        <dbReference type="ARBA" id="ARBA00004141"/>
    </source>
</evidence>
<dbReference type="InterPro" id="IPR004776">
    <property type="entry name" value="Mem_transp_PIN-like"/>
</dbReference>
<feature type="domain" description="AAA+ ATPase" evidence="15">
    <location>
        <begin position="497"/>
        <end position="644"/>
    </location>
</feature>
<evidence type="ECO:0000313" key="16">
    <source>
        <dbReference type="EMBL" id="KAF9156043.1"/>
    </source>
</evidence>
<gene>
    <name evidence="16" type="ORF">BG015_007460</name>
</gene>
<keyword evidence="6" id="KW-0067">ATP-binding</keyword>
<feature type="transmembrane region" description="Helical" evidence="14">
    <location>
        <begin position="1413"/>
        <end position="1433"/>
    </location>
</feature>
<evidence type="ECO:0000313" key="17">
    <source>
        <dbReference type="Proteomes" id="UP000748756"/>
    </source>
</evidence>
<dbReference type="PANTHER" id="PTHR46765">
    <property type="entry name" value="P-LOOP CONTAINING NUCLEOSIDE TRIPHOSPHATE HYDROLASES SUPERFAMILY PROTEIN"/>
    <property type="match status" value="1"/>
</dbReference>
<feature type="transmembrane region" description="Helical" evidence="14">
    <location>
        <begin position="1130"/>
        <end position="1150"/>
    </location>
</feature>